<sequence length="148" mass="16895">MSSGARESWLRWPTRSKTGKGKLTPRPKPTTPITSSVRVFEHNNTTPVRMPLSKRVASRRMLRRVLRNKWRRPMYDISLRERAGGGPSGWKRTCSDDGSLESLGEARDEAVRSVPPLPPLSRSFRFGRLRFSANRNSDAISEQRETCE</sequence>
<dbReference type="VEuPathDB" id="VectorBase:AATE006685"/>
<proteinExistence type="predicted"/>
<reference evidence="1" key="1">
    <citation type="submission" date="2022-08" db="UniProtKB">
        <authorList>
            <consortium name="EnsemblMetazoa"/>
        </authorList>
    </citation>
    <scope>IDENTIFICATION</scope>
    <source>
        <strain evidence="1">EBRO</strain>
    </source>
</reference>
<accession>A0A182IW90</accession>
<evidence type="ECO:0000313" key="1">
    <source>
        <dbReference type="EnsemblMetazoa" id="AATE006685-PA.1"/>
    </source>
</evidence>
<organism evidence="1">
    <name type="scientific">Anopheles atroparvus</name>
    <name type="common">European mosquito</name>
    <dbReference type="NCBI Taxonomy" id="41427"/>
    <lineage>
        <taxon>Eukaryota</taxon>
        <taxon>Metazoa</taxon>
        <taxon>Ecdysozoa</taxon>
        <taxon>Arthropoda</taxon>
        <taxon>Hexapoda</taxon>
        <taxon>Insecta</taxon>
        <taxon>Pterygota</taxon>
        <taxon>Neoptera</taxon>
        <taxon>Endopterygota</taxon>
        <taxon>Diptera</taxon>
        <taxon>Nematocera</taxon>
        <taxon>Culicoidea</taxon>
        <taxon>Culicidae</taxon>
        <taxon>Anophelinae</taxon>
        <taxon>Anopheles</taxon>
    </lineage>
</organism>
<dbReference type="EnsemblMetazoa" id="AATE006685-RA">
    <property type="protein sequence ID" value="AATE006685-PA.1"/>
    <property type="gene ID" value="AATE006685"/>
</dbReference>
<dbReference type="AlphaFoldDB" id="A0A182IW90"/>
<protein>
    <submittedName>
        <fullName evidence="1">Uncharacterized protein</fullName>
    </submittedName>
</protein>
<name>A0A182IW90_ANOAO</name>